<dbReference type="CDD" id="cd02038">
    <property type="entry name" value="FlhG-like"/>
    <property type="match status" value="1"/>
</dbReference>
<dbReference type="Gene3D" id="3.40.50.300">
    <property type="entry name" value="P-loop containing nucleotide triphosphate hydrolases"/>
    <property type="match status" value="1"/>
</dbReference>
<dbReference type="GO" id="GO:0005524">
    <property type="term" value="F:ATP binding"/>
    <property type="evidence" value="ECO:0007669"/>
    <property type="project" value="UniProtKB-KW"/>
</dbReference>
<dbReference type="PANTHER" id="PTHR43384:SF4">
    <property type="entry name" value="CELLULOSE BIOSYNTHESIS PROTEIN BCSQ-RELATED"/>
    <property type="match status" value="1"/>
</dbReference>
<proteinExistence type="predicted"/>
<accession>A0A3B1ARH2</accession>
<dbReference type="GO" id="GO:0005829">
    <property type="term" value="C:cytosol"/>
    <property type="evidence" value="ECO:0007669"/>
    <property type="project" value="TreeGrafter"/>
</dbReference>
<evidence type="ECO:0000313" key="4">
    <source>
        <dbReference type="EMBL" id="VAX02453.1"/>
    </source>
</evidence>
<keyword evidence="2" id="KW-0067">ATP-binding</keyword>
<dbReference type="SUPFAM" id="SSF52540">
    <property type="entry name" value="P-loop containing nucleoside triphosphate hydrolases"/>
    <property type="match status" value="1"/>
</dbReference>
<keyword evidence="4" id="KW-0969">Cilium</keyword>
<reference evidence="4" key="1">
    <citation type="submission" date="2018-06" db="EMBL/GenBank/DDBJ databases">
        <authorList>
            <person name="Zhirakovskaya E."/>
        </authorList>
    </citation>
    <scope>NUCLEOTIDE SEQUENCE</scope>
</reference>
<dbReference type="AlphaFoldDB" id="A0A3B1ARH2"/>
<organism evidence="4">
    <name type="scientific">hydrothermal vent metagenome</name>
    <dbReference type="NCBI Taxonomy" id="652676"/>
    <lineage>
        <taxon>unclassified sequences</taxon>
        <taxon>metagenomes</taxon>
        <taxon>ecological metagenomes</taxon>
    </lineage>
</organism>
<name>A0A3B1ARH2_9ZZZZ</name>
<dbReference type="GO" id="GO:0016887">
    <property type="term" value="F:ATP hydrolysis activity"/>
    <property type="evidence" value="ECO:0007669"/>
    <property type="project" value="TreeGrafter"/>
</dbReference>
<dbReference type="InterPro" id="IPR033875">
    <property type="entry name" value="FlhG"/>
</dbReference>
<evidence type="ECO:0000256" key="2">
    <source>
        <dbReference type="ARBA" id="ARBA00022840"/>
    </source>
</evidence>
<sequence length="266" mass="28924">MKPLKTTGSRIITIASGKGGVGKTWVSTTLCHLFASQGNRTLLFDGDLGLANVDIQLGLLPEVDLGQVLSGAITLDQAITPFDMGHSATGKGQATMGKGQGVFDVISGQSGSGSLASLKKERLTRLNQDLVTLSRQYDLTIMDLGAGVETSVMTLCEMSDKIIVVVTADPTSLTDAYAFIKLNHRRDPDMNLAILVNMVEDRHEGLRTYETLKKVCESFLKFTPEYLGAVRRDKHVVDAIRHQKPLMQRHPKSLAGEDMLEIAKKV</sequence>
<dbReference type="InterPro" id="IPR027417">
    <property type="entry name" value="P-loop_NTPase"/>
</dbReference>
<keyword evidence="4" id="KW-0966">Cell projection</keyword>
<protein>
    <submittedName>
        <fullName evidence="4">Flagellar synthesis regulator FleN</fullName>
    </submittedName>
</protein>
<dbReference type="InterPro" id="IPR002586">
    <property type="entry name" value="CobQ/CobB/MinD/ParA_Nub-bd_dom"/>
</dbReference>
<dbReference type="InterPro" id="IPR050625">
    <property type="entry name" value="ParA/MinD_ATPase"/>
</dbReference>
<feature type="domain" description="CobQ/CobB/MinD/ParA nucleotide binding" evidence="3">
    <location>
        <begin position="12"/>
        <end position="245"/>
    </location>
</feature>
<dbReference type="PIRSF" id="PIRSF003092">
    <property type="entry name" value="MinD"/>
    <property type="match status" value="1"/>
</dbReference>
<keyword evidence="1" id="KW-0547">Nucleotide-binding</keyword>
<evidence type="ECO:0000256" key="1">
    <source>
        <dbReference type="ARBA" id="ARBA00022741"/>
    </source>
</evidence>
<dbReference type="GO" id="GO:0051782">
    <property type="term" value="P:negative regulation of cell division"/>
    <property type="evidence" value="ECO:0007669"/>
    <property type="project" value="TreeGrafter"/>
</dbReference>
<gene>
    <name evidence="4" type="ORF">MNBD_ALPHA03-496</name>
</gene>
<dbReference type="GO" id="GO:0009898">
    <property type="term" value="C:cytoplasmic side of plasma membrane"/>
    <property type="evidence" value="ECO:0007669"/>
    <property type="project" value="TreeGrafter"/>
</dbReference>
<dbReference type="Pfam" id="PF01656">
    <property type="entry name" value="CbiA"/>
    <property type="match status" value="1"/>
</dbReference>
<dbReference type="InterPro" id="IPR025501">
    <property type="entry name" value="MinD_FleN"/>
</dbReference>
<evidence type="ECO:0000259" key="3">
    <source>
        <dbReference type="Pfam" id="PF01656"/>
    </source>
</evidence>
<keyword evidence="4" id="KW-0282">Flagellum</keyword>
<dbReference type="PANTHER" id="PTHR43384">
    <property type="entry name" value="SEPTUM SITE-DETERMINING PROTEIN MIND HOMOLOG, CHLOROPLASTIC-RELATED"/>
    <property type="match status" value="1"/>
</dbReference>
<dbReference type="EMBL" id="UOFW01000011">
    <property type="protein sequence ID" value="VAX02453.1"/>
    <property type="molecule type" value="Genomic_DNA"/>
</dbReference>